<gene>
    <name evidence="2" type="ORF">JCM14722_09540</name>
</gene>
<evidence type="ECO:0000256" key="1">
    <source>
        <dbReference type="SAM" id="MobiDB-lite"/>
    </source>
</evidence>
<dbReference type="Proteomes" id="UP001061361">
    <property type="component" value="Chromosome"/>
</dbReference>
<evidence type="ECO:0000313" key="2">
    <source>
        <dbReference type="EMBL" id="BDQ33412.1"/>
    </source>
</evidence>
<accession>A0ABN6RV42</accession>
<feature type="compositionally biased region" description="Basic and acidic residues" evidence="1">
    <location>
        <begin position="273"/>
        <end position="285"/>
    </location>
</feature>
<dbReference type="EMBL" id="AP026708">
    <property type="protein sequence ID" value="BDQ33412.1"/>
    <property type="molecule type" value="Genomic_DNA"/>
</dbReference>
<evidence type="ECO:0000313" key="3">
    <source>
        <dbReference type="Proteomes" id="UP001061361"/>
    </source>
</evidence>
<organism evidence="2 3">
    <name type="scientific">Pseudodesulfovibrio portus</name>
    <dbReference type="NCBI Taxonomy" id="231439"/>
    <lineage>
        <taxon>Bacteria</taxon>
        <taxon>Pseudomonadati</taxon>
        <taxon>Thermodesulfobacteriota</taxon>
        <taxon>Desulfovibrionia</taxon>
        <taxon>Desulfovibrionales</taxon>
        <taxon>Desulfovibrionaceae</taxon>
    </lineage>
</organism>
<reference evidence="2" key="1">
    <citation type="submission" date="2022-08" db="EMBL/GenBank/DDBJ databases">
        <title>Genome Sequence of the sulphate-reducing bacterium, Pseudodesulfovibrio portus JCM14722.</title>
        <authorList>
            <person name="Kondo R."/>
            <person name="Kataoka T."/>
        </authorList>
    </citation>
    <scope>NUCLEOTIDE SEQUENCE</scope>
    <source>
        <strain evidence="2">JCM 14722</strain>
    </source>
</reference>
<sequence>MKTKRLGCRENGEIDTRDAYQTEIYCSWPELFQASDELARQINRDGGHLRISEPGMSATDWAHRVNEYKRLGLIPGPIRQRDLKWDGLKITQLIDKLCRIMLFGTPDLQNLPGYDPLLHGVLTCDVAGFCLLDSKEYGRAPQALVGSISHIDNLRLVPETPPAQRRRGPIRTPATVARLGIELYGTENLPEKTILSKGVPDNGFCRISTHCLFCGTPIKVRGLLRNGKPHYEVDTQPTCDHLRLRMEPTSDGEHHELLVIHEQQLKSPGGTEAAERHEAGRGGSG</sequence>
<protein>
    <submittedName>
        <fullName evidence="2">Uncharacterized protein</fullName>
    </submittedName>
</protein>
<feature type="region of interest" description="Disordered" evidence="1">
    <location>
        <begin position="264"/>
        <end position="285"/>
    </location>
</feature>
<proteinExistence type="predicted"/>
<keyword evidence="3" id="KW-1185">Reference proteome</keyword>
<name>A0ABN6RV42_9BACT</name>
<dbReference type="RefSeq" id="WP_264983466.1">
    <property type="nucleotide sequence ID" value="NZ_AP026708.1"/>
</dbReference>